<protein>
    <submittedName>
        <fullName evidence="2">Unannotated protein</fullName>
    </submittedName>
</protein>
<evidence type="ECO:0000256" key="1">
    <source>
        <dbReference type="SAM" id="MobiDB-lite"/>
    </source>
</evidence>
<accession>A0A6J7ANV5</accession>
<proteinExistence type="predicted"/>
<feature type="region of interest" description="Disordered" evidence="1">
    <location>
        <begin position="1"/>
        <end position="23"/>
    </location>
</feature>
<reference evidence="2" key="1">
    <citation type="submission" date="2020-05" db="EMBL/GenBank/DDBJ databases">
        <authorList>
            <person name="Chiriac C."/>
            <person name="Salcher M."/>
            <person name="Ghai R."/>
            <person name="Kavagutti S V."/>
        </authorList>
    </citation>
    <scope>NUCLEOTIDE SEQUENCE</scope>
</reference>
<name>A0A6J7ANV5_9ZZZZ</name>
<dbReference type="EMBL" id="CAFABK010000095">
    <property type="protein sequence ID" value="CAB4834535.1"/>
    <property type="molecule type" value="Genomic_DNA"/>
</dbReference>
<organism evidence="2">
    <name type="scientific">freshwater metagenome</name>
    <dbReference type="NCBI Taxonomy" id="449393"/>
    <lineage>
        <taxon>unclassified sequences</taxon>
        <taxon>metagenomes</taxon>
        <taxon>ecological metagenomes</taxon>
    </lineage>
</organism>
<evidence type="ECO:0000313" key="2">
    <source>
        <dbReference type="EMBL" id="CAB4834535.1"/>
    </source>
</evidence>
<gene>
    <name evidence="2" type="ORF">UFOPK3204_01527</name>
</gene>
<dbReference type="AlphaFoldDB" id="A0A6J7ANV5"/>
<sequence>MVTIASNTKPIASKDRGPKRNARLTMTASQVMTTTTATTFNGNQTVIAAAAASEVINRARGTDESAKKVADQSPAIINVN</sequence>
<feature type="compositionally biased region" description="Polar residues" evidence="1">
    <location>
        <begin position="1"/>
        <end position="10"/>
    </location>
</feature>